<dbReference type="SMART" id="SM00192">
    <property type="entry name" value="LDLa"/>
    <property type="match status" value="8"/>
</dbReference>
<feature type="disulfide bond" evidence="5">
    <location>
        <begin position="1196"/>
        <end position="1214"/>
    </location>
</feature>
<feature type="disulfide bond" evidence="5">
    <location>
        <begin position="1255"/>
        <end position="1270"/>
    </location>
</feature>
<dbReference type="GO" id="GO:0004252">
    <property type="term" value="F:serine-type endopeptidase activity"/>
    <property type="evidence" value="ECO:0007669"/>
    <property type="project" value="InterPro"/>
</dbReference>
<dbReference type="Pfam" id="PF09342">
    <property type="entry name" value="DUF1986"/>
    <property type="match status" value="1"/>
</dbReference>
<feature type="domain" description="SRCR" evidence="9">
    <location>
        <begin position="1280"/>
        <end position="1362"/>
    </location>
</feature>
<comment type="caution">
    <text evidence="10">The sequence shown here is derived from an EMBL/GenBank/DDBJ whole genome shotgun (WGS) entry which is preliminary data.</text>
</comment>
<dbReference type="SUPFAM" id="SSF57424">
    <property type="entry name" value="LDL receptor-like module"/>
    <property type="match status" value="7"/>
</dbReference>
<evidence type="ECO:0000313" key="10">
    <source>
        <dbReference type="EMBL" id="KZS15187.1"/>
    </source>
</evidence>
<feature type="disulfide bond" evidence="5">
    <location>
        <begin position="579"/>
        <end position="591"/>
    </location>
</feature>
<feature type="domain" description="Peptidase S1" evidence="8">
    <location>
        <begin position="894"/>
        <end position="1109"/>
    </location>
</feature>
<dbReference type="EMBL" id="LRGB01000915">
    <property type="protein sequence ID" value="KZS15187.1"/>
    <property type="molecule type" value="Genomic_DNA"/>
</dbReference>
<dbReference type="InterPro" id="IPR043504">
    <property type="entry name" value="Peptidase_S1_PA_chymotrypsin"/>
</dbReference>
<dbReference type="InterPro" id="IPR002172">
    <property type="entry name" value="LDrepeatLR_classA_rpt"/>
</dbReference>
<reference evidence="10 11" key="1">
    <citation type="submission" date="2016-03" db="EMBL/GenBank/DDBJ databases">
        <title>EvidentialGene: Evidence-directed Construction of Genes on Genomes.</title>
        <authorList>
            <person name="Gilbert D.G."/>
            <person name="Choi J.-H."/>
            <person name="Mockaitis K."/>
            <person name="Colbourne J."/>
            <person name="Pfrender M."/>
        </authorList>
    </citation>
    <scope>NUCLEOTIDE SEQUENCE [LARGE SCALE GENOMIC DNA]</scope>
    <source>
        <strain evidence="10 11">Xinb3</strain>
        <tissue evidence="10">Complete organism</tissue>
    </source>
</reference>
<dbReference type="InterPro" id="IPR001254">
    <property type="entry name" value="Trypsin_dom"/>
</dbReference>
<keyword evidence="2 7" id="KW-0378">Hydrolase</keyword>
<dbReference type="PROSITE" id="PS00135">
    <property type="entry name" value="TRYPSIN_SER"/>
    <property type="match status" value="1"/>
</dbReference>
<proteinExistence type="predicted"/>
<evidence type="ECO:0000256" key="1">
    <source>
        <dbReference type="ARBA" id="ARBA00022670"/>
    </source>
</evidence>
<protein>
    <submittedName>
        <fullName evidence="10">Putative Serine Protease nudel</fullName>
    </submittedName>
</protein>
<dbReference type="InterPro" id="IPR018114">
    <property type="entry name" value="TRYPSIN_HIS"/>
</dbReference>
<dbReference type="InterPro" id="IPR036055">
    <property type="entry name" value="LDL_receptor-like_sf"/>
</dbReference>
<dbReference type="PANTHER" id="PTHR24252">
    <property type="entry name" value="ACROSIN-RELATED"/>
    <property type="match status" value="1"/>
</dbReference>
<keyword evidence="11" id="KW-1185">Reference proteome</keyword>
<evidence type="ECO:0000259" key="9">
    <source>
        <dbReference type="PROSITE" id="PS50287"/>
    </source>
</evidence>
<dbReference type="PROSITE" id="PS50240">
    <property type="entry name" value="TRYPSIN_DOM"/>
    <property type="match status" value="2"/>
</dbReference>
<feature type="disulfide bond" evidence="5">
    <location>
        <begin position="1189"/>
        <end position="1201"/>
    </location>
</feature>
<evidence type="ECO:0000259" key="8">
    <source>
        <dbReference type="PROSITE" id="PS50240"/>
    </source>
</evidence>
<evidence type="ECO:0000256" key="4">
    <source>
        <dbReference type="ARBA" id="ARBA00023157"/>
    </source>
</evidence>
<name>A0A164YEV4_9CRUS</name>
<dbReference type="Proteomes" id="UP000076858">
    <property type="component" value="Unassembled WGS sequence"/>
</dbReference>
<dbReference type="OrthoDB" id="5918597at2759"/>
<dbReference type="GO" id="GO:0006508">
    <property type="term" value="P:proteolysis"/>
    <property type="evidence" value="ECO:0007669"/>
    <property type="project" value="UniProtKB-KW"/>
</dbReference>
<evidence type="ECO:0000256" key="2">
    <source>
        <dbReference type="ARBA" id="ARBA00022801"/>
    </source>
</evidence>
<dbReference type="FunFam" id="2.40.10.10:FF:000003">
    <property type="entry name" value="Transmembrane serine protease 3"/>
    <property type="match status" value="1"/>
</dbReference>
<accession>A0A164YEV4</accession>
<evidence type="ECO:0000256" key="6">
    <source>
        <dbReference type="PROSITE-ProRule" id="PRU00196"/>
    </source>
</evidence>
<keyword evidence="4 5" id="KW-1015">Disulfide bond</keyword>
<dbReference type="InterPro" id="IPR001190">
    <property type="entry name" value="SRCR"/>
</dbReference>
<dbReference type="PROSITE" id="PS50287">
    <property type="entry name" value="SRCR_2"/>
    <property type="match status" value="2"/>
</dbReference>
<dbReference type="CDD" id="cd00190">
    <property type="entry name" value="Tryp_SPc"/>
    <property type="match status" value="1"/>
</dbReference>
<dbReference type="STRING" id="35525.A0A164YEV4"/>
<feature type="disulfide bond" evidence="5">
    <location>
        <begin position="598"/>
        <end position="613"/>
    </location>
</feature>
<keyword evidence="3 7" id="KW-0720">Serine protease</keyword>
<feature type="domain" description="SRCR" evidence="9">
    <location>
        <begin position="758"/>
        <end position="809"/>
    </location>
</feature>
<evidence type="ECO:0000313" key="11">
    <source>
        <dbReference type="Proteomes" id="UP000076858"/>
    </source>
</evidence>
<comment type="caution">
    <text evidence="6">Lacks conserved residue(s) required for the propagation of feature annotation.</text>
</comment>
<dbReference type="PROSITE" id="PS50068">
    <property type="entry name" value="LDLRA_2"/>
    <property type="match status" value="6"/>
</dbReference>
<dbReference type="GO" id="GO:0016020">
    <property type="term" value="C:membrane"/>
    <property type="evidence" value="ECO:0007669"/>
    <property type="project" value="InterPro"/>
</dbReference>
<dbReference type="PROSITE" id="PS00134">
    <property type="entry name" value="TRYPSIN_HIS"/>
    <property type="match status" value="1"/>
</dbReference>
<evidence type="ECO:0000256" key="7">
    <source>
        <dbReference type="RuleBase" id="RU363034"/>
    </source>
</evidence>
<gene>
    <name evidence="10" type="ORF">APZ42_019227</name>
</gene>
<dbReference type="SUPFAM" id="SSF50494">
    <property type="entry name" value="Trypsin-like serine proteases"/>
    <property type="match status" value="2"/>
</dbReference>
<dbReference type="Pfam" id="PF00089">
    <property type="entry name" value="Trypsin"/>
    <property type="match status" value="1"/>
</dbReference>
<dbReference type="InterPro" id="IPR015420">
    <property type="entry name" value="Peptidase_S1A_nudel"/>
</dbReference>
<sequence length="1362" mass="149540">MEWEAPSYPCPGSPNTLIYHEQMCNGLVDCPDATDEIGCTCRNRMDPSKICDGVFDCPSLDDETGCRGCNASQFNCDITRQRPLCIPLRQRCDGLEQCPDGMDEIGCSVLSPSEHSLEVSVAKYSSGYVMHNFKNNWYPLCGSSGNVTSLVSGICQLTVGDGLGSFKISKREANFTAYNGQYAMTFDSSRRVKLVKNCSYLFFVECPSPRCGRKAPTQAEIGHKMKTKSSNAMITTTTTKMPFGIGSFSNSSKTSGRSLQQAVEAPRYLTDQSPGLGRRLRRADSHCQSPGCSRLTGRFSNSKVQRRKRRGTLNRVVGGRESNMGAWPWAVAIIRDGIFKCGGTLLDSNWILSAAHCFHALEKSHFEIQLGMLRRSSYSPLEQTRAILSIYVHPNYDPLTLENDIALLRVQKPLQLNQWTAPACLPSLGYVPRNDTLCTVVGWGNVQENGPESDSLLEVAVPIKPCSADLAARKNKILCAGYPEGKKDSCQGDSGGPFICPDPNIRDSWLLVGIVSFGSGCARPGELGAYTNVAYYLKWIDEVMGMLQLILGLMSSFFTLKLFLGEKTVQSKRIPRQSCSGLICPRGTGACLTPDLICDEIVDCLNAEDELSCTTKLLPTSHKPIVTTVSPNLNTTPLPRPTVCSVDQFMCSKVFQCVELSQKCNRIIDCTDGTDESSCSCADYLKGTGNSELLCDNHIDCSDFSDEAGCWTCPSGEYYSLASSQCIPYKDMCDNRVQHEQGDDESQCVALIPQPFSVALDRTGRPRREQSGLLAMNKLGVWNLICVPDWSSSVSDEICSFIGYGPGLSYNLLAGSKLLPLKPLEPPQGFLWNSSKPPQLPSALPKRDLGLSSEDYNFTALHFIAKRQSVISTTSDCKFVNLTCSNQLCGIRPNLGGWDTLPKTEGSFPWHATLFLEGQYLCGATLVAPQWLLVSSVCFRNINLTKDYVTALLGSRRLIPFTSPTEQIRRVANSVKISTTSKMILLFLERPVKLTEHVNHVCLASSREAVRNLIKNQCVAVGMNGTLLASSASFSQIKLNVGRTLLANWTNNETISCPSDKWSGSVVCPDDFTWYAVAVFERDCSKSEPYVNTLEGIWRHFDAIRETITCNQTNLKAIQRKKRQLQISCTMPIIPAPRCDSWRCPLGACLGKNEICDGIPNCRDRSDETEACHPSEKNDLTPSVNSPKCDENEYKCLDGKCVPGDVLCDGVVDCVAGEDEKAPFSDLECPTDDFFRCLSPGQNRSQETIPMSAVCDGMRNCSNGMDESKCVSISAEFPIIVDTNGNPLKLSPSGFLFVRINGVWSLYCANAWVEQLTIATCNAFDFGKRAKTASFEAVDSSTFSQISKASQQCSHAVFLNCA</sequence>
<evidence type="ECO:0000256" key="5">
    <source>
        <dbReference type="PROSITE-ProRule" id="PRU00124"/>
    </source>
</evidence>
<dbReference type="InterPro" id="IPR033116">
    <property type="entry name" value="TRYPSIN_SER"/>
</dbReference>
<keyword evidence="1 7" id="KW-0645">Protease</keyword>
<dbReference type="Pfam" id="PF00057">
    <property type="entry name" value="Ldl_recept_a"/>
    <property type="match status" value="2"/>
</dbReference>
<dbReference type="PRINTS" id="PR00261">
    <property type="entry name" value="LDLRECEPTOR"/>
</dbReference>
<dbReference type="Gene3D" id="4.10.400.10">
    <property type="entry name" value="Low-density Lipoprotein Receptor"/>
    <property type="match status" value="5"/>
</dbReference>
<dbReference type="PANTHER" id="PTHR24252:SF7">
    <property type="entry name" value="HYALIN"/>
    <property type="match status" value="1"/>
</dbReference>
<dbReference type="SMART" id="SM00020">
    <property type="entry name" value="Tryp_SPc"/>
    <property type="match status" value="1"/>
</dbReference>
<feature type="disulfide bond" evidence="5">
    <location>
        <begin position="92"/>
        <end position="107"/>
    </location>
</feature>
<dbReference type="CDD" id="cd00112">
    <property type="entry name" value="LDLa"/>
    <property type="match status" value="3"/>
</dbReference>
<feature type="disulfide bond" evidence="5">
    <location>
        <begin position="664"/>
        <end position="679"/>
    </location>
</feature>
<feature type="domain" description="Peptidase S1" evidence="8">
    <location>
        <begin position="316"/>
        <end position="545"/>
    </location>
</feature>
<feature type="disulfide bond" evidence="5">
    <location>
        <begin position="1144"/>
        <end position="1162"/>
    </location>
</feature>
<evidence type="ECO:0000256" key="3">
    <source>
        <dbReference type="ARBA" id="ARBA00022825"/>
    </source>
</evidence>
<dbReference type="InterPro" id="IPR009003">
    <property type="entry name" value="Peptidase_S1_PA"/>
</dbReference>
<dbReference type="Gene3D" id="2.40.10.10">
    <property type="entry name" value="Trypsin-like serine proteases"/>
    <property type="match status" value="2"/>
</dbReference>
<organism evidence="10 11">
    <name type="scientific">Daphnia magna</name>
    <dbReference type="NCBI Taxonomy" id="35525"/>
    <lineage>
        <taxon>Eukaryota</taxon>
        <taxon>Metazoa</taxon>
        <taxon>Ecdysozoa</taxon>
        <taxon>Arthropoda</taxon>
        <taxon>Crustacea</taxon>
        <taxon>Branchiopoda</taxon>
        <taxon>Diplostraca</taxon>
        <taxon>Cladocera</taxon>
        <taxon>Anomopoda</taxon>
        <taxon>Daphniidae</taxon>
        <taxon>Daphnia</taxon>
    </lineage>
</organism>